<gene>
    <name evidence="16" type="ORF">QBC35DRAFT_492016</name>
</gene>
<dbReference type="Pfam" id="PF25790">
    <property type="entry name" value="BCD1"/>
    <property type="match status" value="1"/>
</dbReference>
<evidence type="ECO:0000256" key="4">
    <source>
        <dbReference type="ARBA" id="ARBA00022723"/>
    </source>
</evidence>
<dbReference type="InterPro" id="IPR057721">
    <property type="entry name" value="BCD1_alpha/beta"/>
</dbReference>
<feature type="compositionally biased region" description="Acidic residues" evidence="14">
    <location>
        <begin position="458"/>
        <end position="468"/>
    </location>
</feature>
<evidence type="ECO:0000256" key="13">
    <source>
        <dbReference type="PROSITE-ProRule" id="PRU00453"/>
    </source>
</evidence>
<evidence type="ECO:0000256" key="10">
    <source>
        <dbReference type="ARBA" id="ARBA00061949"/>
    </source>
</evidence>
<evidence type="ECO:0000256" key="14">
    <source>
        <dbReference type="SAM" id="MobiDB-lite"/>
    </source>
</evidence>
<dbReference type="PROSITE" id="PS51083">
    <property type="entry name" value="ZF_HIT"/>
    <property type="match status" value="1"/>
</dbReference>
<feature type="compositionally biased region" description="Basic and acidic residues" evidence="14">
    <location>
        <begin position="438"/>
        <end position="452"/>
    </location>
</feature>
<dbReference type="EMBL" id="MU864371">
    <property type="protein sequence ID" value="KAK4189882.1"/>
    <property type="molecule type" value="Genomic_DNA"/>
</dbReference>
<evidence type="ECO:0000256" key="7">
    <source>
        <dbReference type="ARBA" id="ARBA00022843"/>
    </source>
</evidence>
<keyword evidence="2" id="KW-0690">Ribosome biogenesis</keyword>
<evidence type="ECO:0000256" key="5">
    <source>
        <dbReference type="ARBA" id="ARBA00022771"/>
    </source>
</evidence>
<dbReference type="GO" id="GO:0048254">
    <property type="term" value="P:snoRNA localization"/>
    <property type="evidence" value="ECO:0007669"/>
    <property type="project" value="TreeGrafter"/>
</dbReference>
<dbReference type="PANTHER" id="PTHR13483">
    <property type="entry name" value="BOX C_D SNORNA PROTEIN 1-RELATED"/>
    <property type="match status" value="1"/>
</dbReference>
<dbReference type="CDD" id="cd23023">
    <property type="entry name" value="zf-HIT_BCD1"/>
    <property type="match status" value="1"/>
</dbReference>
<evidence type="ECO:0000256" key="1">
    <source>
        <dbReference type="ARBA" id="ARBA00022499"/>
    </source>
</evidence>
<dbReference type="SUPFAM" id="SSF144232">
    <property type="entry name" value="HIT/MYND zinc finger-like"/>
    <property type="match status" value="1"/>
</dbReference>
<dbReference type="Pfam" id="PF04438">
    <property type="entry name" value="zf-HIT"/>
    <property type="match status" value="1"/>
</dbReference>
<evidence type="ECO:0000256" key="2">
    <source>
        <dbReference type="ARBA" id="ARBA00022517"/>
    </source>
</evidence>
<dbReference type="GO" id="GO:0000492">
    <property type="term" value="P:box C/D snoRNP assembly"/>
    <property type="evidence" value="ECO:0007669"/>
    <property type="project" value="TreeGrafter"/>
</dbReference>
<comment type="subunit">
    <text evidence="10">Interacts with FBL, SNU13, NOP58, NUFIP1, RUVBL1, RUVBL2 and TAF9. Interacts (via HIT-type zinc finger) with the RUVBL1/RUVBL2 complex in the presence of ADP.</text>
</comment>
<evidence type="ECO:0000256" key="3">
    <source>
        <dbReference type="ARBA" id="ARBA00022553"/>
    </source>
</evidence>
<feature type="domain" description="HIT-type" evidence="15">
    <location>
        <begin position="10"/>
        <end position="44"/>
    </location>
</feature>
<dbReference type="InterPro" id="IPR051639">
    <property type="entry name" value="BCD1"/>
</dbReference>
<evidence type="ECO:0000256" key="9">
    <source>
        <dbReference type="ARBA" id="ARBA00049654"/>
    </source>
</evidence>
<dbReference type="Proteomes" id="UP001302126">
    <property type="component" value="Unassembled WGS sequence"/>
</dbReference>
<proteinExistence type="inferred from homology"/>
<keyword evidence="4" id="KW-0479">Metal-binding</keyword>
<keyword evidence="17" id="KW-1185">Reference proteome</keyword>
<dbReference type="GO" id="GO:0070761">
    <property type="term" value="C:pre-snoRNP complex"/>
    <property type="evidence" value="ECO:0007669"/>
    <property type="project" value="TreeGrafter"/>
</dbReference>
<comment type="similarity">
    <text evidence="9">Belongs to the BCD1 family.</text>
</comment>
<feature type="region of interest" description="Disordered" evidence="14">
    <location>
        <begin position="366"/>
        <end position="507"/>
    </location>
</feature>
<evidence type="ECO:0000259" key="15">
    <source>
        <dbReference type="PROSITE" id="PS51083"/>
    </source>
</evidence>
<evidence type="ECO:0000256" key="8">
    <source>
        <dbReference type="ARBA" id="ARBA00049598"/>
    </source>
</evidence>
<dbReference type="GO" id="GO:0005634">
    <property type="term" value="C:nucleus"/>
    <property type="evidence" value="ECO:0007669"/>
    <property type="project" value="TreeGrafter"/>
</dbReference>
<feature type="compositionally biased region" description="Acidic residues" evidence="14">
    <location>
        <begin position="391"/>
        <end position="400"/>
    </location>
</feature>
<evidence type="ECO:0000256" key="11">
    <source>
        <dbReference type="ARBA" id="ARBA00068630"/>
    </source>
</evidence>
<accession>A0AAN6X1N8</accession>
<comment type="function">
    <text evidence="8">Required for box C/D snoRNAs accumulation involved in snoRNA processing, snoRNA transport to the nucleolus and ribosome biogenesis.</text>
</comment>
<dbReference type="Gene3D" id="3.30.60.190">
    <property type="match status" value="1"/>
</dbReference>
<dbReference type="GO" id="GO:0000463">
    <property type="term" value="P:maturation of LSU-rRNA from tricistronic rRNA transcript (SSU-rRNA, 5.8S rRNA, LSU-rRNA)"/>
    <property type="evidence" value="ECO:0007669"/>
    <property type="project" value="TreeGrafter"/>
</dbReference>
<reference evidence="16" key="2">
    <citation type="submission" date="2023-05" db="EMBL/GenBank/DDBJ databases">
        <authorList>
            <consortium name="Lawrence Berkeley National Laboratory"/>
            <person name="Steindorff A."/>
            <person name="Hensen N."/>
            <person name="Bonometti L."/>
            <person name="Westerberg I."/>
            <person name="Brannstrom I.O."/>
            <person name="Guillou S."/>
            <person name="Cros-Aarteil S."/>
            <person name="Calhoun S."/>
            <person name="Haridas S."/>
            <person name="Kuo A."/>
            <person name="Mondo S."/>
            <person name="Pangilinan J."/>
            <person name="Riley R."/>
            <person name="Labutti K."/>
            <person name="Andreopoulos B."/>
            <person name="Lipzen A."/>
            <person name="Chen C."/>
            <person name="Yanf M."/>
            <person name="Daum C."/>
            <person name="Ng V."/>
            <person name="Clum A."/>
            <person name="Ohm R."/>
            <person name="Martin F."/>
            <person name="Silar P."/>
            <person name="Natvig D."/>
            <person name="Lalanne C."/>
            <person name="Gautier V."/>
            <person name="Ament-Velasquez S.L."/>
            <person name="Kruys A."/>
            <person name="Hutchinson M.I."/>
            <person name="Powell A.J."/>
            <person name="Barry K."/>
            <person name="Miller A.N."/>
            <person name="Grigoriev I.V."/>
            <person name="Debuchy R."/>
            <person name="Gladieux P."/>
            <person name="Thoren M.H."/>
            <person name="Johannesson H."/>
        </authorList>
    </citation>
    <scope>NUCLEOTIDE SEQUENCE</scope>
    <source>
        <strain evidence="16">PSN309</strain>
    </source>
</reference>
<feature type="compositionally biased region" description="Acidic residues" evidence="14">
    <location>
        <begin position="479"/>
        <end position="490"/>
    </location>
</feature>
<feature type="compositionally biased region" description="Basic and acidic residues" evidence="14">
    <location>
        <begin position="469"/>
        <end position="478"/>
    </location>
</feature>
<evidence type="ECO:0000256" key="6">
    <source>
        <dbReference type="ARBA" id="ARBA00022833"/>
    </source>
</evidence>
<evidence type="ECO:0000313" key="17">
    <source>
        <dbReference type="Proteomes" id="UP001302126"/>
    </source>
</evidence>
<feature type="compositionally biased region" description="Basic and acidic residues" evidence="14">
    <location>
        <begin position="381"/>
        <end position="390"/>
    </location>
</feature>
<comment type="caution">
    <text evidence="16">The sequence shown here is derived from an EMBL/GenBank/DDBJ whole genome shotgun (WGS) entry which is preliminary data.</text>
</comment>
<evidence type="ECO:0000313" key="16">
    <source>
        <dbReference type="EMBL" id="KAK4189882.1"/>
    </source>
</evidence>
<evidence type="ECO:0000256" key="12">
    <source>
        <dbReference type="ARBA" id="ARBA00077531"/>
    </source>
</evidence>
<dbReference type="GO" id="GO:0008270">
    <property type="term" value="F:zinc ion binding"/>
    <property type="evidence" value="ECO:0007669"/>
    <property type="project" value="UniProtKB-UniRule"/>
</dbReference>
<dbReference type="InterPro" id="IPR007529">
    <property type="entry name" value="Znf_HIT"/>
</dbReference>
<dbReference type="PANTHER" id="PTHR13483:SF11">
    <property type="entry name" value="ZINC FINGER HIT DOMAIN-CONTAINING PROTEIN 3"/>
    <property type="match status" value="1"/>
</dbReference>
<dbReference type="AlphaFoldDB" id="A0AAN6X1N8"/>
<protein>
    <recommendedName>
        <fullName evidence="11">Box C/D snoRNA protein 1</fullName>
    </recommendedName>
    <alternativeName>
        <fullName evidence="12">Zinc finger HIT domain-containing protein 6</fullName>
    </alternativeName>
</protein>
<dbReference type="FunFam" id="3.30.60.190:FF:000001">
    <property type="entry name" value="box C/D snoRNA protein 1"/>
    <property type="match status" value="1"/>
</dbReference>
<organism evidence="16 17">
    <name type="scientific">Podospora australis</name>
    <dbReference type="NCBI Taxonomy" id="1536484"/>
    <lineage>
        <taxon>Eukaryota</taxon>
        <taxon>Fungi</taxon>
        <taxon>Dikarya</taxon>
        <taxon>Ascomycota</taxon>
        <taxon>Pezizomycotina</taxon>
        <taxon>Sordariomycetes</taxon>
        <taxon>Sordariomycetidae</taxon>
        <taxon>Sordariales</taxon>
        <taxon>Podosporaceae</taxon>
        <taxon>Podospora</taxon>
    </lineage>
</organism>
<keyword evidence="7" id="KW-0832">Ubl conjugation</keyword>
<reference evidence="16" key="1">
    <citation type="journal article" date="2023" name="Mol. Phylogenet. Evol.">
        <title>Genome-scale phylogeny and comparative genomics of the fungal order Sordariales.</title>
        <authorList>
            <person name="Hensen N."/>
            <person name="Bonometti L."/>
            <person name="Westerberg I."/>
            <person name="Brannstrom I.O."/>
            <person name="Guillou S."/>
            <person name="Cros-Aarteil S."/>
            <person name="Calhoun S."/>
            <person name="Haridas S."/>
            <person name="Kuo A."/>
            <person name="Mondo S."/>
            <person name="Pangilinan J."/>
            <person name="Riley R."/>
            <person name="LaButti K."/>
            <person name="Andreopoulos B."/>
            <person name="Lipzen A."/>
            <person name="Chen C."/>
            <person name="Yan M."/>
            <person name="Daum C."/>
            <person name="Ng V."/>
            <person name="Clum A."/>
            <person name="Steindorff A."/>
            <person name="Ohm R.A."/>
            <person name="Martin F."/>
            <person name="Silar P."/>
            <person name="Natvig D.O."/>
            <person name="Lalanne C."/>
            <person name="Gautier V."/>
            <person name="Ament-Velasquez S.L."/>
            <person name="Kruys A."/>
            <person name="Hutchinson M.I."/>
            <person name="Powell A.J."/>
            <person name="Barry K."/>
            <person name="Miller A.N."/>
            <person name="Grigoriev I.V."/>
            <person name="Debuchy R."/>
            <person name="Gladieux P."/>
            <person name="Hiltunen Thoren M."/>
            <person name="Johannesson H."/>
        </authorList>
    </citation>
    <scope>NUCLEOTIDE SEQUENCE</scope>
    <source>
        <strain evidence="16">PSN309</strain>
    </source>
</reference>
<sequence length="519" mass="58895">MSDSVLSTLCSICHVEPPKYKCPRCGARTCSVACIQKHKSRADCDGVRNPRAFIPATQLRTPAGLDHDFNFISAIERARRRNETEVIEVRQLLNDKEIHLPKELESKQFEKVWHGDELHHVPNQHGNRHSVQDGAASFDKNVRRRLRQHDIEVVNMPKGMSRQKENTTSWNRKRNTINWQVEWLLYGFPTFYPQQPETKQPLRILNKSIDTQPLYQNLAITLEWHRLQLDRQARKEGQQPLPEEDNIIEEDATSIERTTQKPNRYLKSHKKNQPPITQNFSEGTWPAAPYTFQHVLLSSWSLAQNTPTVPPAPEEELSQWRFFLQKSSREQPNTRTLIPLGNGDTSLSEELKGRTVLEFPTIFAFAPGEECPPKGYTIGPETRREPRPEREEGEAEEDNNGDGRKRRFGQISGRGRGNSRGGRSLQNGDWRGGKRGRVSRDQRAPNERRVEVDQGGASDEEGEVADGGEQDHRRFRVEEVDEGEVMDVDEGALPAAEPRAGGTGAVGGLGLVDYGSDSD</sequence>
<keyword evidence="5 13" id="KW-0863">Zinc-finger</keyword>
<keyword evidence="6" id="KW-0862">Zinc</keyword>
<keyword evidence="3" id="KW-0597">Phosphoprotein</keyword>
<name>A0AAN6X1N8_9PEZI</name>
<keyword evidence="1" id="KW-1017">Isopeptide bond</keyword>